<evidence type="ECO:0000313" key="2">
    <source>
        <dbReference type="Proteomes" id="UP000314294"/>
    </source>
</evidence>
<dbReference type="Proteomes" id="UP000314294">
    <property type="component" value="Unassembled WGS sequence"/>
</dbReference>
<proteinExistence type="predicted"/>
<dbReference type="AlphaFoldDB" id="A0A4Z2G714"/>
<sequence length="65" mass="7265">MAFVALVGVKGDEIRVTKWIRNLVFDFNPMNPEPLLGVSFCSNHIVLSEARILTAIQVLHRKATS</sequence>
<dbReference type="OrthoDB" id="10255630at2759"/>
<organism evidence="1 2">
    <name type="scientific">Liparis tanakae</name>
    <name type="common">Tanaka's snailfish</name>
    <dbReference type="NCBI Taxonomy" id="230148"/>
    <lineage>
        <taxon>Eukaryota</taxon>
        <taxon>Metazoa</taxon>
        <taxon>Chordata</taxon>
        <taxon>Craniata</taxon>
        <taxon>Vertebrata</taxon>
        <taxon>Euteleostomi</taxon>
        <taxon>Actinopterygii</taxon>
        <taxon>Neopterygii</taxon>
        <taxon>Teleostei</taxon>
        <taxon>Neoteleostei</taxon>
        <taxon>Acanthomorphata</taxon>
        <taxon>Eupercaria</taxon>
        <taxon>Perciformes</taxon>
        <taxon>Cottioidei</taxon>
        <taxon>Cottales</taxon>
        <taxon>Liparidae</taxon>
        <taxon>Liparis</taxon>
    </lineage>
</organism>
<dbReference type="EMBL" id="SRLO01000676">
    <property type="protein sequence ID" value="TNN48920.1"/>
    <property type="molecule type" value="Genomic_DNA"/>
</dbReference>
<name>A0A4Z2G714_9TELE</name>
<evidence type="ECO:0000313" key="1">
    <source>
        <dbReference type="EMBL" id="TNN48920.1"/>
    </source>
</evidence>
<gene>
    <name evidence="1" type="ORF">EYF80_040863</name>
</gene>
<protein>
    <submittedName>
        <fullName evidence="1">Uncharacterized protein</fullName>
    </submittedName>
</protein>
<accession>A0A4Z2G714</accession>
<comment type="caution">
    <text evidence="1">The sequence shown here is derived from an EMBL/GenBank/DDBJ whole genome shotgun (WGS) entry which is preliminary data.</text>
</comment>
<keyword evidence="2" id="KW-1185">Reference proteome</keyword>
<reference evidence="1 2" key="1">
    <citation type="submission" date="2019-03" db="EMBL/GenBank/DDBJ databases">
        <title>First draft genome of Liparis tanakae, snailfish: a comprehensive survey of snailfish specific genes.</title>
        <authorList>
            <person name="Kim W."/>
            <person name="Song I."/>
            <person name="Jeong J.-H."/>
            <person name="Kim D."/>
            <person name="Kim S."/>
            <person name="Ryu S."/>
            <person name="Song J.Y."/>
            <person name="Lee S.K."/>
        </authorList>
    </citation>
    <scope>NUCLEOTIDE SEQUENCE [LARGE SCALE GENOMIC DNA]</scope>
    <source>
        <tissue evidence="1">Muscle</tissue>
    </source>
</reference>